<protein>
    <submittedName>
        <fullName evidence="2">Uncharacterized protein</fullName>
    </submittedName>
</protein>
<evidence type="ECO:0000313" key="2">
    <source>
        <dbReference type="EMBL" id="KAE9327967.1"/>
    </source>
</evidence>
<feature type="compositionally biased region" description="Basic and acidic residues" evidence="1">
    <location>
        <begin position="1"/>
        <end position="22"/>
    </location>
</feature>
<evidence type="ECO:0000313" key="3">
    <source>
        <dbReference type="Proteomes" id="UP000486351"/>
    </source>
</evidence>
<proteinExistence type="predicted"/>
<dbReference type="EMBL" id="QXFY01001108">
    <property type="protein sequence ID" value="KAE9327967.1"/>
    <property type="molecule type" value="Genomic_DNA"/>
</dbReference>
<dbReference type="AlphaFoldDB" id="A0A6G0RD01"/>
<sequence length="78" mass="8756">MLNKRERGGSGEAAPERVDHRYPHSSGRQCEMRRKARVKTQLLAAKYLLTSLFVQRMASECFHVGGSVHVNDSNKLSA</sequence>
<dbReference type="Proteomes" id="UP000486351">
    <property type="component" value="Unassembled WGS sequence"/>
</dbReference>
<gene>
    <name evidence="2" type="ORF">PF008_g16275</name>
</gene>
<evidence type="ECO:0000256" key="1">
    <source>
        <dbReference type="SAM" id="MobiDB-lite"/>
    </source>
</evidence>
<organism evidence="2 3">
    <name type="scientific">Phytophthora fragariae</name>
    <dbReference type="NCBI Taxonomy" id="53985"/>
    <lineage>
        <taxon>Eukaryota</taxon>
        <taxon>Sar</taxon>
        <taxon>Stramenopiles</taxon>
        <taxon>Oomycota</taxon>
        <taxon>Peronosporomycetes</taxon>
        <taxon>Peronosporales</taxon>
        <taxon>Peronosporaceae</taxon>
        <taxon>Phytophthora</taxon>
    </lineage>
</organism>
<feature type="region of interest" description="Disordered" evidence="1">
    <location>
        <begin position="1"/>
        <end position="33"/>
    </location>
</feature>
<name>A0A6G0RD01_9STRA</name>
<reference evidence="2 3" key="1">
    <citation type="submission" date="2018-09" db="EMBL/GenBank/DDBJ databases">
        <title>Genomic investigation of the strawberry pathogen Phytophthora fragariae indicates pathogenicity is determined by transcriptional variation in three key races.</title>
        <authorList>
            <person name="Adams T.M."/>
            <person name="Armitage A.D."/>
            <person name="Sobczyk M.K."/>
            <person name="Bates H.J."/>
            <person name="Dunwell J.M."/>
            <person name="Nellist C.F."/>
            <person name="Harrison R.J."/>
        </authorList>
    </citation>
    <scope>NUCLEOTIDE SEQUENCE [LARGE SCALE GENOMIC DNA]</scope>
    <source>
        <strain evidence="2 3">NOV-77</strain>
    </source>
</reference>
<accession>A0A6G0RD01</accession>
<comment type="caution">
    <text evidence="2">The sequence shown here is derived from an EMBL/GenBank/DDBJ whole genome shotgun (WGS) entry which is preliminary data.</text>
</comment>